<evidence type="ECO:0000313" key="10">
    <source>
        <dbReference type="Proteomes" id="UP000823749"/>
    </source>
</evidence>
<protein>
    <recommendedName>
        <fullName evidence="3">beta-aspartyl-peptidase</fullName>
        <ecNumber evidence="3">3.4.19.5</ecNumber>
    </recommendedName>
</protein>
<comment type="subunit">
    <text evidence="2">Heterotetramer of two alpha and two beta chains arranged as a dimer of alpha/beta heterodimers.</text>
</comment>
<name>A0AAV6L1V0_9ERIC</name>
<evidence type="ECO:0000256" key="1">
    <source>
        <dbReference type="ARBA" id="ARBA00000306"/>
    </source>
</evidence>
<comment type="caution">
    <text evidence="9">The sequence shown here is derived from an EMBL/GenBank/DDBJ whole genome shotgun (WGS) entry which is preliminary data.</text>
</comment>
<dbReference type="AlphaFoldDB" id="A0AAV6L1V0"/>
<proteinExistence type="predicted"/>
<evidence type="ECO:0000256" key="8">
    <source>
        <dbReference type="SAM" id="Phobius"/>
    </source>
</evidence>
<dbReference type="Gene3D" id="3.60.20.30">
    <property type="entry name" value="(Glycosyl)asparaginase"/>
    <property type="match status" value="1"/>
</dbReference>
<dbReference type="SUPFAM" id="SSF56235">
    <property type="entry name" value="N-terminal nucleophile aminohydrolases (Ntn hydrolases)"/>
    <property type="match status" value="2"/>
</dbReference>
<keyword evidence="10" id="KW-1185">Reference proteome</keyword>
<gene>
    <name evidence="9" type="ORF">RHGRI_008292</name>
</gene>
<dbReference type="PANTHER" id="PTHR10188">
    <property type="entry name" value="L-ASPARAGINASE"/>
    <property type="match status" value="1"/>
</dbReference>
<keyword evidence="4" id="KW-0068">Autocatalytic cleavage</keyword>
<feature type="transmembrane region" description="Helical" evidence="8">
    <location>
        <begin position="12"/>
        <end position="29"/>
    </location>
</feature>
<evidence type="ECO:0000256" key="3">
    <source>
        <dbReference type="ARBA" id="ARBA00012879"/>
    </source>
</evidence>
<evidence type="ECO:0000256" key="5">
    <source>
        <dbReference type="PIRSR" id="PIRSR600246-1"/>
    </source>
</evidence>
<dbReference type="InterPro" id="IPR000246">
    <property type="entry name" value="Peptidase_T2"/>
</dbReference>
<evidence type="ECO:0000256" key="2">
    <source>
        <dbReference type="ARBA" id="ARBA00011601"/>
    </source>
</evidence>
<organism evidence="9 10">
    <name type="scientific">Rhododendron griersonianum</name>
    <dbReference type="NCBI Taxonomy" id="479676"/>
    <lineage>
        <taxon>Eukaryota</taxon>
        <taxon>Viridiplantae</taxon>
        <taxon>Streptophyta</taxon>
        <taxon>Embryophyta</taxon>
        <taxon>Tracheophyta</taxon>
        <taxon>Spermatophyta</taxon>
        <taxon>Magnoliopsida</taxon>
        <taxon>eudicotyledons</taxon>
        <taxon>Gunneridae</taxon>
        <taxon>Pentapetalae</taxon>
        <taxon>asterids</taxon>
        <taxon>Ericales</taxon>
        <taxon>Ericaceae</taxon>
        <taxon>Ericoideae</taxon>
        <taxon>Rhodoreae</taxon>
        <taxon>Rhododendron</taxon>
    </lineage>
</organism>
<feature type="site" description="Cleavage; by autolysis" evidence="7">
    <location>
        <begin position="228"/>
        <end position="229"/>
    </location>
</feature>
<keyword evidence="8" id="KW-0812">Transmembrane</keyword>
<dbReference type="Proteomes" id="UP000823749">
    <property type="component" value="Chromosome 3"/>
</dbReference>
<evidence type="ECO:0000313" key="9">
    <source>
        <dbReference type="EMBL" id="KAG5558311.1"/>
    </source>
</evidence>
<dbReference type="GO" id="GO:0008798">
    <property type="term" value="F:beta-aspartyl-peptidase activity"/>
    <property type="evidence" value="ECO:0007669"/>
    <property type="project" value="UniProtKB-EC"/>
</dbReference>
<evidence type="ECO:0000256" key="4">
    <source>
        <dbReference type="ARBA" id="ARBA00022813"/>
    </source>
</evidence>
<feature type="active site" description="Nucleophile" evidence="5">
    <location>
        <position position="229"/>
    </location>
</feature>
<dbReference type="PANTHER" id="PTHR10188:SF6">
    <property type="entry name" value="N(4)-(BETA-N-ACETYLGLUCOSAMINYL)-L-ASPARAGINASE"/>
    <property type="match status" value="1"/>
</dbReference>
<comment type="catalytic activity">
    <reaction evidence="1">
        <text>Cleavage of a beta-linked Asp residue from the N-terminus of a polypeptide.</text>
        <dbReference type="EC" id="3.4.19.5"/>
    </reaction>
</comment>
<accession>A0AAV6L1V0</accession>
<dbReference type="GO" id="GO:0005737">
    <property type="term" value="C:cytoplasm"/>
    <property type="evidence" value="ECO:0007669"/>
    <property type="project" value="TreeGrafter"/>
</dbReference>
<feature type="binding site" evidence="6">
    <location>
        <begin position="257"/>
        <end position="260"/>
    </location>
    <ligand>
        <name>substrate</name>
    </ligand>
</feature>
<reference evidence="9" key="1">
    <citation type="submission" date="2020-08" db="EMBL/GenBank/DDBJ databases">
        <title>Plant Genome Project.</title>
        <authorList>
            <person name="Zhang R.-G."/>
        </authorList>
    </citation>
    <scope>NUCLEOTIDE SEQUENCE</scope>
    <source>
        <strain evidence="9">WSP0</strain>
        <tissue evidence="9">Leaf</tissue>
    </source>
</reference>
<evidence type="ECO:0000256" key="7">
    <source>
        <dbReference type="PIRSR" id="PIRSR600246-3"/>
    </source>
</evidence>
<feature type="binding site" evidence="6">
    <location>
        <begin position="280"/>
        <end position="283"/>
    </location>
    <ligand>
        <name>substrate</name>
    </ligand>
</feature>
<dbReference type="GO" id="GO:0003948">
    <property type="term" value="F:N4-(beta-N-acetylglucosaminyl)-L-asparaginase activity"/>
    <property type="evidence" value="ECO:0007669"/>
    <property type="project" value="TreeGrafter"/>
</dbReference>
<keyword evidence="8" id="KW-1133">Transmembrane helix</keyword>
<dbReference type="EMBL" id="JACTNZ010000003">
    <property type="protein sequence ID" value="KAG5558311.1"/>
    <property type="molecule type" value="Genomic_DNA"/>
</dbReference>
<sequence length="390" mass="41813">MDAAADEATGSSLIFRIFFLFTLLLPMALGNKVEDSGKFPLVVSTWPFKEAVRAAWRTVESGFSAVDAVVEGCSTCEDLRCDGTVGPGGSPDENAETTIDALVMNGATMEVGAVAAMRYVKDGIRAARLVMLHTEHTMLVGDQASAFAISMGLSGPTNLSSTESLEKWNKWKESRCLPNFRKNVLPVDNCGPYQPKETADLSRNRCLMANSVETITRRSSRVGVDNHDTIAMAAIDNMGHIAVGTSTNGATFKIPGRVGDGPIPGSSAYADNEVGACGATGDGDIMMRFLPWGEEEKNGRDRRGEGEGVFGSLGIFVSYQVVESMRLGMEPKLAAEDAISRIARKYPDFVGAVFAVNKNGVHAGACHGWTFQYSVRSLEMADVEVFTVLP</sequence>
<dbReference type="InterPro" id="IPR029055">
    <property type="entry name" value="Ntn_hydrolases_N"/>
</dbReference>
<dbReference type="EC" id="3.4.19.5" evidence="3"/>
<dbReference type="CDD" id="cd04513">
    <property type="entry name" value="Glycosylasparaginase"/>
    <property type="match status" value="1"/>
</dbReference>
<evidence type="ECO:0000256" key="6">
    <source>
        <dbReference type="PIRSR" id="PIRSR600246-2"/>
    </source>
</evidence>
<keyword evidence="8" id="KW-0472">Membrane</keyword>
<dbReference type="Pfam" id="PF01112">
    <property type="entry name" value="Asparaginase_2"/>
    <property type="match status" value="1"/>
</dbReference>